<evidence type="ECO:0000313" key="1">
    <source>
        <dbReference type="EMBL" id="SVD71939.1"/>
    </source>
</evidence>
<sequence>MGALVIVFTIALTATLFYQFEYSFTTQDSILDAHEHYYYSEMVESWGTPPDTNKVEKELTNLKIWCGIYNKEVDHLGTPYPGKKYWSNLPDNIHTEEFIGWVISTDYKEMYNIDIPHKIITG</sequence>
<feature type="non-terminal residue" evidence="1">
    <location>
        <position position="122"/>
    </location>
</feature>
<name>A0A382XM87_9ZZZZ</name>
<organism evidence="1">
    <name type="scientific">marine metagenome</name>
    <dbReference type="NCBI Taxonomy" id="408172"/>
    <lineage>
        <taxon>unclassified sequences</taxon>
        <taxon>metagenomes</taxon>
        <taxon>ecological metagenomes</taxon>
    </lineage>
</organism>
<reference evidence="1" key="1">
    <citation type="submission" date="2018-05" db="EMBL/GenBank/DDBJ databases">
        <authorList>
            <person name="Lanie J.A."/>
            <person name="Ng W.-L."/>
            <person name="Kazmierczak K.M."/>
            <person name="Andrzejewski T.M."/>
            <person name="Davidsen T.M."/>
            <person name="Wayne K.J."/>
            <person name="Tettelin H."/>
            <person name="Glass J.I."/>
            <person name="Rusch D."/>
            <person name="Podicherti R."/>
            <person name="Tsui H.-C.T."/>
            <person name="Winkler M.E."/>
        </authorList>
    </citation>
    <scope>NUCLEOTIDE SEQUENCE</scope>
</reference>
<dbReference type="EMBL" id="UINC01168754">
    <property type="protein sequence ID" value="SVD71939.1"/>
    <property type="molecule type" value="Genomic_DNA"/>
</dbReference>
<gene>
    <name evidence="1" type="ORF">METZ01_LOCUS424793</name>
</gene>
<accession>A0A382XM87</accession>
<dbReference type="AlphaFoldDB" id="A0A382XM87"/>
<protein>
    <submittedName>
        <fullName evidence="1">Uncharacterized protein</fullName>
    </submittedName>
</protein>
<proteinExistence type="predicted"/>